<dbReference type="EMBL" id="JACRSR010000001">
    <property type="protein sequence ID" value="MBC8530513.1"/>
    <property type="molecule type" value="Genomic_DNA"/>
</dbReference>
<feature type="transmembrane region" description="Helical" evidence="7">
    <location>
        <begin position="66"/>
        <end position="94"/>
    </location>
</feature>
<evidence type="ECO:0000256" key="7">
    <source>
        <dbReference type="RuleBase" id="RU363032"/>
    </source>
</evidence>
<dbReference type="Gene3D" id="1.10.3720.10">
    <property type="entry name" value="MetI-like"/>
    <property type="match status" value="1"/>
</dbReference>
<dbReference type="GO" id="GO:0055085">
    <property type="term" value="P:transmembrane transport"/>
    <property type="evidence" value="ECO:0007669"/>
    <property type="project" value="InterPro"/>
</dbReference>
<sequence length="270" mass="29391">MSERKKALITLAAAGGVILLILALGLTLPGGTATNFAEKSLSPSLAHPFGTDWLGRDMLARTLKGLVFSIAVGLIAASVSTVIAVVLGIFAATFGKWADALINFMVDLCQGIPHILLMILIAFVLGGGVRAIIVSMALTHWPSMTRLIRSEVMQLRSMPYVQVSRRLGRGRMHIAARHILPHLWPQIIVGFILLFPHAILHEASLTFLGFGLSVQQPAVGIILSEAMKYLATGQWWLAFFPGLMLLIVVRLFDRLGDSARMMVDPTKVHR</sequence>
<dbReference type="GO" id="GO:0005886">
    <property type="term" value="C:plasma membrane"/>
    <property type="evidence" value="ECO:0007669"/>
    <property type="project" value="UniProtKB-SubCell"/>
</dbReference>
<dbReference type="PROSITE" id="PS50928">
    <property type="entry name" value="ABC_TM1"/>
    <property type="match status" value="1"/>
</dbReference>
<proteinExistence type="inferred from homology"/>
<evidence type="ECO:0000313" key="9">
    <source>
        <dbReference type="EMBL" id="MBC8530513.1"/>
    </source>
</evidence>
<evidence type="ECO:0000256" key="6">
    <source>
        <dbReference type="ARBA" id="ARBA00023136"/>
    </source>
</evidence>
<evidence type="ECO:0000256" key="3">
    <source>
        <dbReference type="ARBA" id="ARBA00022475"/>
    </source>
</evidence>
<feature type="transmembrane region" description="Helical" evidence="7">
    <location>
        <begin position="115"/>
        <end position="138"/>
    </location>
</feature>
<comment type="subcellular location">
    <subcellularLocation>
        <location evidence="1 7">Cell membrane</location>
        <topology evidence="1 7">Multi-pass membrane protein</topology>
    </subcellularLocation>
</comment>
<evidence type="ECO:0000256" key="2">
    <source>
        <dbReference type="ARBA" id="ARBA00022448"/>
    </source>
</evidence>
<dbReference type="PANTHER" id="PTHR43386">
    <property type="entry name" value="OLIGOPEPTIDE TRANSPORT SYSTEM PERMEASE PROTEIN APPC"/>
    <property type="match status" value="1"/>
</dbReference>
<evidence type="ECO:0000313" key="10">
    <source>
        <dbReference type="Proteomes" id="UP000623172"/>
    </source>
</evidence>
<keyword evidence="6 7" id="KW-0472">Membrane</keyword>
<dbReference type="PANTHER" id="PTHR43386:SF23">
    <property type="entry name" value="ABC TRANSPORTER"/>
    <property type="match status" value="1"/>
</dbReference>
<gene>
    <name evidence="9" type="ORF">H8696_01455</name>
</gene>
<evidence type="ECO:0000256" key="4">
    <source>
        <dbReference type="ARBA" id="ARBA00022692"/>
    </source>
</evidence>
<evidence type="ECO:0000256" key="5">
    <source>
        <dbReference type="ARBA" id="ARBA00022989"/>
    </source>
</evidence>
<dbReference type="SUPFAM" id="SSF161098">
    <property type="entry name" value="MetI-like"/>
    <property type="match status" value="1"/>
</dbReference>
<dbReference type="Proteomes" id="UP000623172">
    <property type="component" value="Unassembled WGS sequence"/>
</dbReference>
<keyword evidence="2 7" id="KW-0813">Transport</keyword>
<keyword evidence="3" id="KW-1003">Cell membrane</keyword>
<organism evidence="9 10">
    <name type="scientific">Gehongia tenuis</name>
    <dbReference type="NCBI Taxonomy" id="2763655"/>
    <lineage>
        <taxon>Bacteria</taxon>
        <taxon>Bacillati</taxon>
        <taxon>Bacillota</taxon>
        <taxon>Clostridia</taxon>
        <taxon>Christensenellales</taxon>
        <taxon>Christensenellaceae</taxon>
        <taxon>Gehongia</taxon>
    </lineage>
</organism>
<dbReference type="InterPro" id="IPR000515">
    <property type="entry name" value="MetI-like"/>
</dbReference>
<dbReference type="AlphaFoldDB" id="A0A926D2F6"/>
<keyword evidence="4 7" id="KW-0812">Transmembrane</keyword>
<dbReference type="CDD" id="cd06261">
    <property type="entry name" value="TM_PBP2"/>
    <property type="match status" value="1"/>
</dbReference>
<dbReference type="InterPro" id="IPR035906">
    <property type="entry name" value="MetI-like_sf"/>
</dbReference>
<accession>A0A926D2F6</accession>
<evidence type="ECO:0000256" key="1">
    <source>
        <dbReference type="ARBA" id="ARBA00004651"/>
    </source>
</evidence>
<evidence type="ECO:0000259" key="8">
    <source>
        <dbReference type="PROSITE" id="PS50928"/>
    </source>
</evidence>
<comment type="caution">
    <text evidence="9">The sequence shown here is derived from an EMBL/GenBank/DDBJ whole genome shotgun (WGS) entry which is preliminary data.</text>
</comment>
<reference evidence="9" key="1">
    <citation type="submission" date="2020-08" db="EMBL/GenBank/DDBJ databases">
        <title>Genome public.</title>
        <authorList>
            <person name="Liu C."/>
            <person name="Sun Q."/>
        </authorList>
    </citation>
    <scope>NUCLEOTIDE SEQUENCE</scope>
    <source>
        <strain evidence="9">NSJ-53</strain>
    </source>
</reference>
<feature type="transmembrane region" description="Helical" evidence="7">
    <location>
        <begin position="183"/>
        <end position="200"/>
    </location>
</feature>
<feature type="transmembrane region" description="Helical" evidence="7">
    <location>
        <begin position="233"/>
        <end position="252"/>
    </location>
</feature>
<feature type="transmembrane region" description="Helical" evidence="7">
    <location>
        <begin position="7"/>
        <end position="28"/>
    </location>
</feature>
<keyword evidence="5 7" id="KW-1133">Transmembrane helix</keyword>
<feature type="domain" description="ABC transmembrane type-1" evidence="8">
    <location>
        <begin position="66"/>
        <end position="256"/>
    </location>
</feature>
<protein>
    <submittedName>
        <fullName evidence="9">ABC transporter permease</fullName>
    </submittedName>
</protein>
<name>A0A926D2F6_9FIRM</name>
<dbReference type="Pfam" id="PF00528">
    <property type="entry name" value="BPD_transp_1"/>
    <property type="match status" value="1"/>
</dbReference>
<dbReference type="InterPro" id="IPR050366">
    <property type="entry name" value="BP-dependent_transpt_permease"/>
</dbReference>
<keyword evidence="10" id="KW-1185">Reference proteome</keyword>
<comment type="similarity">
    <text evidence="7">Belongs to the binding-protein-dependent transport system permease family.</text>
</comment>
<dbReference type="RefSeq" id="WP_249314487.1">
    <property type="nucleotide sequence ID" value="NZ_JACRSR010000001.1"/>
</dbReference>